<evidence type="ECO:0000313" key="3">
    <source>
        <dbReference type="EMBL" id="MFC4135416.1"/>
    </source>
</evidence>
<evidence type="ECO:0000313" key="4">
    <source>
        <dbReference type="Proteomes" id="UP001595816"/>
    </source>
</evidence>
<sequence length="314" mass="32763">MRRFWVPVVTAVVCATALVGCKPSVPGEVADGPSDVGPSAVASSSAGKATTEKLTLAGAATETPGVTPTRTTTPLPRRSPAKILSTTLPAKSERGVVLPQVPKFEVPQHGAGTFTIAGGGSGVVGAGETLVKYQVELEQGISWGTVPPWTAASFAAAVDGILANERGWIASAAHPVTDADEGMSNESWSFQRVSDGSYGVRVRLATPATVDKLCGSAGVDTEGVYSCRYGKNILINLGRWLYGAVGFRDMAAYRQMVISHEMGHFLGFNHMLCPGAGQLAPVMQTQTIALDGCLPNPYPFTVDGRFVMGPWAPS</sequence>
<accession>A0ABV8LWL1</accession>
<evidence type="ECO:0000259" key="2">
    <source>
        <dbReference type="Pfam" id="PF11350"/>
    </source>
</evidence>
<name>A0ABV8LWL1_9ACTN</name>
<dbReference type="Proteomes" id="UP001595816">
    <property type="component" value="Unassembled WGS sequence"/>
</dbReference>
<dbReference type="InterPro" id="IPR022603">
    <property type="entry name" value="DUF3152"/>
</dbReference>
<comment type="caution">
    <text evidence="3">The sequence shown here is derived from an EMBL/GenBank/DDBJ whole genome shotgun (WGS) entry which is preliminary data.</text>
</comment>
<dbReference type="PROSITE" id="PS51257">
    <property type="entry name" value="PROKAR_LIPOPROTEIN"/>
    <property type="match status" value="1"/>
</dbReference>
<protein>
    <submittedName>
        <fullName evidence="3">DUF3152 domain-containing protein</fullName>
    </submittedName>
</protein>
<dbReference type="RefSeq" id="WP_253756359.1">
    <property type="nucleotide sequence ID" value="NZ_JAMZDZ010000001.1"/>
</dbReference>
<organism evidence="3 4">
    <name type="scientific">Hamadaea flava</name>
    <dbReference type="NCBI Taxonomy" id="1742688"/>
    <lineage>
        <taxon>Bacteria</taxon>
        <taxon>Bacillati</taxon>
        <taxon>Actinomycetota</taxon>
        <taxon>Actinomycetes</taxon>
        <taxon>Micromonosporales</taxon>
        <taxon>Micromonosporaceae</taxon>
        <taxon>Hamadaea</taxon>
    </lineage>
</organism>
<dbReference type="SUPFAM" id="SSF55486">
    <property type="entry name" value="Metalloproteases ('zincins'), catalytic domain"/>
    <property type="match status" value="1"/>
</dbReference>
<feature type="compositionally biased region" description="Low complexity" evidence="1">
    <location>
        <begin position="61"/>
        <end position="78"/>
    </location>
</feature>
<dbReference type="EMBL" id="JBHSAY010000021">
    <property type="protein sequence ID" value="MFC4135416.1"/>
    <property type="molecule type" value="Genomic_DNA"/>
</dbReference>
<dbReference type="Pfam" id="PF11350">
    <property type="entry name" value="DUF3152"/>
    <property type="match status" value="1"/>
</dbReference>
<feature type="compositionally biased region" description="Low complexity" evidence="1">
    <location>
        <begin position="33"/>
        <end position="47"/>
    </location>
</feature>
<gene>
    <name evidence="3" type="ORF">ACFOZ4_32795</name>
</gene>
<evidence type="ECO:0000256" key="1">
    <source>
        <dbReference type="SAM" id="MobiDB-lite"/>
    </source>
</evidence>
<reference evidence="4" key="1">
    <citation type="journal article" date="2019" name="Int. J. Syst. Evol. Microbiol.">
        <title>The Global Catalogue of Microorganisms (GCM) 10K type strain sequencing project: providing services to taxonomists for standard genome sequencing and annotation.</title>
        <authorList>
            <consortium name="The Broad Institute Genomics Platform"/>
            <consortium name="The Broad Institute Genome Sequencing Center for Infectious Disease"/>
            <person name="Wu L."/>
            <person name="Ma J."/>
        </authorList>
    </citation>
    <scope>NUCLEOTIDE SEQUENCE [LARGE SCALE GENOMIC DNA]</scope>
    <source>
        <strain evidence="4">CGMCC 4.7289</strain>
    </source>
</reference>
<feature type="region of interest" description="Disordered" evidence="1">
    <location>
        <begin position="24"/>
        <end position="80"/>
    </location>
</feature>
<feature type="domain" description="DUF3152" evidence="2">
    <location>
        <begin position="105"/>
        <end position="291"/>
    </location>
</feature>
<proteinExistence type="predicted"/>
<keyword evidence="4" id="KW-1185">Reference proteome</keyword>